<sequence length="38" mass="3858">MAMPPVPAAAGSTEGSFDRRASRLLIDGTICIGAAAWP</sequence>
<protein>
    <submittedName>
        <fullName evidence="1">Uncharacterized protein</fullName>
    </submittedName>
</protein>
<reference evidence="1" key="2">
    <citation type="journal article" date="2015" name="Data Brief">
        <title>Shoot transcriptome of the giant reed, Arundo donax.</title>
        <authorList>
            <person name="Barrero R.A."/>
            <person name="Guerrero F.D."/>
            <person name="Moolhuijzen P."/>
            <person name="Goolsby J.A."/>
            <person name="Tidwell J."/>
            <person name="Bellgard S.E."/>
            <person name="Bellgard M.I."/>
        </authorList>
    </citation>
    <scope>NUCLEOTIDE SEQUENCE</scope>
    <source>
        <tissue evidence="1">Shoot tissue taken approximately 20 cm above the soil surface</tissue>
    </source>
</reference>
<organism evidence="1">
    <name type="scientific">Arundo donax</name>
    <name type="common">Giant reed</name>
    <name type="synonym">Donax arundinaceus</name>
    <dbReference type="NCBI Taxonomy" id="35708"/>
    <lineage>
        <taxon>Eukaryota</taxon>
        <taxon>Viridiplantae</taxon>
        <taxon>Streptophyta</taxon>
        <taxon>Embryophyta</taxon>
        <taxon>Tracheophyta</taxon>
        <taxon>Spermatophyta</taxon>
        <taxon>Magnoliopsida</taxon>
        <taxon>Liliopsida</taxon>
        <taxon>Poales</taxon>
        <taxon>Poaceae</taxon>
        <taxon>PACMAD clade</taxon>
        <taxon>Arundinoideae</taxon>
        <taxon>Arundineae</taxon>
        <taxon>Arundo</taxon>
    </lineage>
</organism>
<reference evidence="1" key="1">
    <citation type="submission" date="2014-09" db="EMBL/GenBank/DDBJ databases">
        <authorList>
            <person name="Magalhaes I.L.F."/>
            <person name="Oliveira U."/>
            <person name="Santos F.R."/>
            <person name="Vidigal T.H.D.A."/>
            <person name="Brescovit A.D."/>
            <person name="Santos A.J."/>
        </authorList>
    </citation>
    <scope>NUCLEOTIDE SEQUENCE</scope>
    <source>
        <tissue evidence="1">Shoot tissue taken approximately 20 cm above the soil surface</tissue>
    </source>
</reference>
<accession>A0A0A9H4Q6</accession>
<name>A0A0A9H4Q6_ARUDO</name>
<evidence type="ECO:0000313" key="1">
    <source>
        <dbReference type="EMBL" id="JAE30784.1"/>
    </source>
</evidence>
<dbReference type="EMBL" id="GBRH01167112">
    <property type="protein sequence ID" value="JAE30784.1"/>
    <property type="molecule type" value="Transcribed_RNA"/>
</dbReference>
<dbReference type="AlphaFoldDB" id="A0A0A9H4Q6"/>
<proteinExistence type="predicted"/>